<reference evidence="9 10" key="1">
    <citation type="submission" date="2014-09" db="EMBL/GenBank/DDBJ databases">
        <authorList>
            <person name="Magalhaes I.L.F."/>
            <person name="Oliveira U."/>
            <person name="Santos F.R."/>
            <person name="Vidigal T.H.D.A."/>
            <person name="Brescovit A.D."/>
            <person name="Santos A.J."/>
        </authorList>
    </citation>
    <scope>NUCLEOTIDE SEQUENCE [LARGE SCALE GENOMIC DNA]</scope>
</reference>
<keyword evidence="10" id="KW-1185">Reference proteome</keyword>
<dbReference type="EMBL" id="CCYA01000208">
    <property type="protein sequence ID" value="CEH13258.1"/>
    <property type="molecule type" value="Genomic_DNA"/>
</dbReference>
<dbReference type="GO" id="GO:0005254">
    <property type="term" value="F:chloride channel activity"/>
    <property type="evidence" value="ECO:0007669"/>
    <property type="project" value="InterPro"/>
</dbReference>
<evidence type="ECO:0000256" key="7">
    <source>
        <dbReference type="SAM" id="MobiDB-lite"/>
    </source>
</evidence>
<evidence type="ECO:0000256" key="5">
    <source>
        <dbReference type="ARBA" id="ARBA00023065"/>
    </source>
</evidence>
<keyword evidence="6 8" id="KW-0472">Membrane</keyword>
<keyword evidence="5" id="KW-0406">Ion transport</keyword>
<dbReference type="Pfam" id="PF25539">
    <property type="entry name" value="Bestrophin_2"/>
    <property type="match status" value="1"/>
</dbReference>
<keyword evidence="3 8" id="KW-0812">Transmembrane</keyword>
<evidence type="ECO:0000256" key="1">
    <source>
        <dbReference type="ARBA" id="ARBA00004141"/>
    </source>
</evidence>
<evidence type="ECO:0000256" key="6">
    <source>
        <dbReference type="ARBA" id="ARBA00023136"/>
    </source>
</evidence>
<feature type="compositionally biased region" description="Low complexity" evidence="7">
    <location>
        <begin position="13"/>
        <end position="24"/>
    </location>
</feature>
<dbReference type="PANTHER" id="PTHR33281:SF21">
    <property type="entry name" value="MEMBRANE PROTEIN"/>
    <property type="match status" value="1"/>
</dbReference>
<dbReference type="OrthoDB" id="1368at2759"/>
<evidence type="ECO:0000313" key="9">
    <source>
        <dbReference type="EMBL" id="CEH13258.1"/>
    </source>
</evidence>
<keyword evidence="2" id="KW-0813">Transport</keyword>
<evidence type="ECO:0000313" key="10">
    <source>
        <dbReference type="Proteomes" id="UP000054845"/>
    </source>
</evidence>
<dbReference type="GO" id="GO:0016020">
    <property type="term" value="C:membrane"/>
    <property type="evidence" value="ECO:0007669"/>
    <property type="project" value="UniProtKB-SubCell"/>
</dbReference>
<accession>A0A0N7L9A7</accession>
<dbReference type="PANTHER" id="PTHR33281">
    <property type="entry name" value="UPF0187 PROTEIN YNEE"/>
    <property type="match status" value="1"/>
</dbReference>
<organism evidence="9 10">
    <name type="scientific">Ceraceosorus bombacis</name>
    <dbReference type="NCBI Taxonomy" id="401625"/>
    <lineage>
        <taxon>Eukaryota</taxon>
        <taxon>Fungi</taxon>
        <taxon>Dikarya</taxon>
        <taxon>Basidiomycota</taxon>
        <taxon>Ustilaginomycotina</taxon>
        <taxon>Exobasidiomycetes</taxon>
        <taxon>Ceraceosorales</taxon>
        <taxon>Ceraceosoraceae</taxon>
        <taxon>Ceraceosorus</taxon>
    </lineage>
</organism>
<feature type="transmembrane region" description="Helical" evidence="8">
    <location>
        <begin position="116"/>
        <end position="136"/>
    </location>
</feature>
<dbReference type="Proteomes" id="UP000054845">
    <property type="component" value="Unassembled WGS sequence"/>
</dbReference>
<dbReference type="AlphaFoldDB" id="A0A0N7L9A7"/>
<evidence type="ECO:0000256" key="8">
    <source>
        <dbReference type="SAM" id="Phobius"/>
    </source>
</evidence>
<evidence type="ECO:0000256" key="4">
    <source>
        <dbReference type="ARBA" id="ARBA00022989"/>
    </source>
</evidence>
<name>A0A0N7L9A7_9BASI</name>
<dbReference type="STRING" id="401625.A0A0N7L9A7"/>
<proteinExistence type="predicted"/>
<protein>
    <submittedName>
        <fullName evidence="9">Bestrophin/UPF0187</fullName>
    </submittedName>
</protein>
<feature type="region of interest" description="Disordered" evidence="7">
    <location>
        <begin position="1"/>
        <end position="28"/>
    </location>
</feature>
<feature type="transmembrane region" description="Helical" evidence="8">
    <location>
        <begin position="87"/>
        <end position="110"/>
    </location>
</feature>
<dbReference type="InterPro" id="IPR044669">
    <property type="entry name" value="YneE/VCCN1/2-like"/>
</dbReference>
<evidence type="ECO:0000256" key="2">
    <source>
        <dbReference type="ARBA" id="ARBA00022448"/>
    </source>
</evidence>
<comment type="subcellular location">
    <subcellularLocation>
        <location evidence="1">Membrane</location>
        <topology evidence="1">Multi-pass membrane protein</topology>
    </subcellularLocation>
</comment>
<sequence>MSSSTLAPPTADSSRSSNVNAASSGEDSLTSLRHRLRLNLPPSSAHAAPEEVKSFEMLSLEREGQKRKLRLGRMSFFKDALHLRSSVVFSVLPTLILLMLFAYLVAAANLRYGKQWTASSVIIGPLSVVFGLLIVFRNGTSYDRWFEGAKDWQNSLSDVRSLARFVWINCDLETLKGDDAKDWEERKRVHVQRKKEAIRLLALFLYATKVNGVTADSETAPLLLDDEEASSEPLSYQLLAASQGISLPHFVLLQFGKYLAKARRRGCFEDAGAPSFAMINTLLNQLTTSLGNQERVATMTIPVVYGIHLKQSTLLYLLALPFVLVSESFGTDPSDHPLDMSAALFRHEIEVMMRVEPGGIPEEDVL</sequence>
<evidence type="ECO:0000256" key="3">
    <source>
        <dbReference type="ARBA" id="ARBA00022692"/>
    </source>
</evidence>
<keyword evidence="4 8" id="KW-1133">Transmembrane helix</keyword>